<accession>A0ACB9RRU9</accession>
<organism evidence="1 2">
    <name type="scientific">Melastoma candidum</name>
    <dbReference type="NCBI Taxonomy" id="119954"/>
    <lineage>
        <taxon>Eukaryota</taxon>
        <taxon>Viridiplantae</taxon>
        <taxon>Streptophyta</taxon>
        <taxon>Embryophyta</taxon>
        <taxon>Tracheophyta</taxon>
        <taxon>Spermatophyta</taxon>
        <taxon>Magnoliopsida</taxon>
        <taxon>eudicotyledons</taxon>
        <taxon>Gunneridae</taxon>
        <taxon>Pentapetalae</taxon>
        <taxon>rosids</taxon>
        <taxon>malvids</taxon>
        <taxon>Myrtales</taxon>
        <taxon>Melastomataceae</taxon>
        <taxon>Melastomatoideae</taxon>
        <taxon>Melastomateae</taxon>
        <taxon>Melastoma</taxon>
    </lineage>
</organism>
<dbReference type="Proteomes" id="UP001057402">
    <property type="component" value="Chromosome 3"/>
</dbReference>
<name>A0ACB9RRU9_9MYRT</name>
<proteinExistence type="predicted"/>
<keyword evidence="2" id="KW-1185">Reference proteome</keyword>
<sequence>MTKLDIRQHNVVPMAAKKVWNVLRVFYFMLRKEISRRKLMSELNLVMKRGKIAGKAISGLMNFSHHGSHGSGFHNNDRDRAAPSASPASGEYEFSCSNSPVTGGHSHPSNYLNTHFFSSRNHFHGFFGCAHLPKTAGDEDTAAAEDVAPFGDAVVMAMIEVEETDQVSEVASPMLPGFGRTPLARQLRITDSPFPLKDDGDGGKVDKAAEEFIQKFYRALQKQKSG</sequence>
<reference evidence="2" key="1">
    <citation type="journal article" date="2023" name="Front. Plant Sci.">
        <title>Chromosomal-level genome assembly of Melastoma candidum provides insights into trichome evolution.</title>
        <authorList>
            <person name="Zhong Y."/>
            <person name="Wu W."/>
            <person name="Sun C."/>
            <person name="Zou P."/>
            <person name="Liu Y."/>
            <person name="Dai S."/>
            <person name="Zhou R."/>
        </authorList>
    </citation>
    <scope>NUCLEOTIDE SEQUENCE [LARGE SCALE GENOMIC DNA]</scope>
</reference>
<protein>
    <submittedName>
        <fullName evidence="1">Uncharacterized protein</fullName>
    </submittedName>
</protein>
<gene>
    <name evidence="1" type="ORF">MLD38_007923</name>
</gene>
<evidence type="ECO:0000313" key="2">
    <source>
        <dbReference type="Proteomes" id="UP001057402"/>
    </source>
</evidence>
<comment type="caution">
    <text evidence="1">The sequence shown here is derived from an EMBL/GenBank/DDBJ whole genome shotgun (WGS) entry which is preliminary data.</text>
</comment>
<evidence type="ECO:0000313" key="1">
    <source>
        <dbReference type="EMBL" id="KAI4381901.1"/>
    </source>
</evidence>
<dbReference type="EMBL" id="CM042882">
    <property type="protein sequence ID" value="KAI4381901.1"/>
    <property type="molecule type" value="Genomic_DNA"/>
</dbReference>